<sequence length="173" mass="19189">MPTDRADVSFEPVADRHLPMLLAWLSEPHVRQWWGDPDVELGLIREGCSTGEVDGFIFHLAGEPAGYIQSWIPSQYDEEPWARDLSSDTPGVDIFIGPPEMTGKGVAALALKAFAGRLFEKGAARIVIDPDAGNRRAVRAYAKAGFVPFAEWIDESGRTLLMELTRTEFERNS</sequence>
<evidence type="ECO:0000256" key="2">
    <source>
        <dbReference type="ARBA" id="ARBA00023251"/>
    </source>
</evidence>
<accession>A0A178XU43</accession>
<dbReference type="SUPFAM" id="SSF55729">
    <property type="entry name" value="Acyl-CoA N-acyltransferases (Nat)"/>
    <property type="match status" value="1"/>
</dbReference>
<dbReference type="RefSeq" id="WP_064242305.1">
    <property type="nucleotide sequence ID" value="NZ_LPUX01000060.1"/>
</dbReference>
<dbReference type="AlphaFoldDB" id="A0A178XU43"/>
<evidence type="ECO:0000256" key="1">
    <source>
        <dbReference type="ARBA" id="ARBA00004924"/>
    </source>
</evidence>
<dbReference type="EMBL" id="LPUX01000060">
    <property type="protein sequence ID" value="OAP38820.1"/>
    <property type="molecule type" value="Genomic_DNA"/>
</dbReference>
<name>A0A178XU43_9HYPH</name>
<proteinExistence type="predicted"/>
<dbReference type="PROSITE" id="PS51186">
    <property type="entry name" value="GNAT"/>
    <property type="match status" value="1"/>
</dbReference>
<dbReference type="InterPro" id="IPR019432">
    <property type="entry name" value="Acyltransferase_MbtK/IucB-like"/>
</dbReference>
<dbReference type="STRING" id="1472378.AU381_06800"/>
<dbReference type="Gene3D" id="3.40.630.30">
    <property type="match status" value="1"/>
</dbReference>
<keyword evidence="4" id="KW-0808">Transferase</keyword>
<evidence type="ECO:0000313" key="5">
    <source>
        <dbReference type="Proteomes" id="UP000094025"/>
    </source>
</evidence>
<dbReference type="Proteomes" id="UP000094025">
    <property type="component" value="Unassembled WGS sequence"/>
</dbReference>
<dbReference type="SMART" id="SM01006">
    <property type="entry name" value="AlcB"/>
    <property type="match status" value="1"/>
</dbReference>
<evidence type="ECO:0000313" key="4">
    <source>
        <dbReference type="EMBL" id="OAP38820.1"/>
    </source>
</evidence>
<keyword evidence="5" id="KW-1185">Reference proteome</keyword>
<feature type="domain" description="N-acetyltransferase" evidence="3">
    <location>
        <begin position="8"/>
        <end position="167"/>
    </location>
</feature>
<dbReference type="PANTHER" id="PTHR31438">
    <property type="entry name" value="LYSINE N-ACYLTRANSFERASE C17G9.06C-RELATED"/>
    <property type="match status" value="1"/>
</dbReference>
<comment type="pathway">
    <text evidence="1">Siderophore biosynthesis.</text>
</comment>
<dbReference type="GO" id="GO:0016410">
    <property type="term" value="F:N-acyltransferase activity"/>
    <property type="evidence" value="ECO:0007669"/>
    <property type="project" value="TreeGrafter"/>
</dbReference>
<dbReference type="OrthoDB" id="9814648at2"/>
<dbReference type="InterPro" id="IPR000182">
    <property type="entry name" value="GNAT_dom"/>
</dbReference>
<keyword evidence="2" id="KW-0046">Antibiotic resistance</keyword>
<dbReference type="CDD" id="cd04301">
    <property type="entry name" value="NAT_SF"/>
    <property type="match status" value="1"/>
</dbReference>
<organism evidence="4 5">
    <name type="scientific">Sinorhizobium glycinis</name>
    <dbReference type="NCBI Taxonomy" id="1472378"/>
    <lineage>
        <taxon>Bacteria</taxon>
        <taxon>Pseudomonadati</taxon>
        <taxon>Pseudomonadota</taxon>
        <taxon>Alphaproteobacteria</taxon>
        <taxon>Hyphomicrobiales</taxon>
        <taxon>Rhizobiaceae</taxon>
        <taxon>Sinorhizobium/Ensifer group</taxon>
        <taxon>Sinorhizobium</taxon>
    </lineage>
</organism>
<dbReference type="GO" id="GO:0046677">
    <property type="term" value="P:response to antibiotic"/>
    <property type="evidence" value="ECO:0007669"/>
    <property type="project" value="UniProtKB-KW"/>
</dbReference>
<dbReference type="Pfam" id="PF13523">
    <property type="entry name" value="Acetyltransf_8"/>
    <property type="match status" value="1"/>
</dbReference>
<dbReference type="PANTHER" id="PTHR31438:SF1">
    <property type="entry name" value="LYSINE N-ACYLTRANSFERASE C17G9.06C-RELATED"/>
    <property type="match status" value="1"/>
</dbReference>
<gene>
    <name evidence="4" type="ORF">AU381_06800</name>
</gene>
<protein>
    <submittedName>
        <fullName evidence="4">GCN5 family acetyltransferase</fullName>
    </submittedName>
</protein>
<comment type="caution">
    <text evidence="4">The sequence shown here is derived from an EMBL/GenBank/DDBJ whole genome shotgun (WGS) entry which is preliminary data.</text>
</comment>
<dbReference type="GO" id="GO:0019290">
    <property type="term" value="P:siderophore biosynthetic process"/>
    <property type="evidence" value="ECO:0007669"/>
    <property type="project" value="InterPro"/>
</dbReference>
<reference evidence="4 5" key="1">
    <citation type="journal article" date="2016" name="Int. J. Syst. Evol. Microbiol.">
        <title>Ensifer glycinis sp. nov., an novel rhizobial species associated with Glycine spp.</title>
        <authorList>
            <person name="Yan H."/>
            <person name="Yan J."/>
            <person name="Sui X.H."/>
            <person name="Wang E.T."/>
            <person name="Chen W.X."/>
            <person name="Zhang X.X."/>
            <person name="Chen W.F."/>
        </authorList>
    </citation>
    <scope>NUCLEOTIDE SEQUENCE [LARGE SCALE GENOMIC DNA]</scope>
    <source>
        <strain evidence="4 5">CCBAU 23380</strain>
    </source>
</reference>
<dbReference type="InterPro" id="IPR016181">
    <property type="entry name" value="Acyl_CoA_acyltransferase"/>
</dbReference>
<evidence type="ECO:0000259" key="3">
    <source>
        <dbReference type="PROSITE" id="PS51186"/>
    </source>
</evidence>